<dbReference type="EMBL" id="LCQD01000002">
    <property type="protein sequence ID" value="KKW13339.1"/>
    <property type="molecule type" value="Genomic_DNA"/>
</dbReference>
<feature type="region of interest" description="Disordered" evidence="1">
    <location>
        <begin position="610"/>
        <end position="650"/>
    </location>
</feature>
<reference evidence="2 3" key="1">
    <citation type="journal article" date="2015" name="Nature">
        <title>rRNA introns, odd ribosomes, and small enigmatic genomes across a large radiation of phyla.</title>
        <authorList>
            <person name="Brown C.T."/>
            <person name="Hug L.A."/>
            <person name="Thomas B.C."/>
            <person name="Sharon I."/>
            <person name="Castelle C.J."/>
            <person name="Singh A."/>
            <person name="Wilkins M.J."/>
            <person name="Williams K.H."/>
            <person name="Banfield J.F."/>
        </authorList>
    </citation>
    <scope>NUCLEOTIDE SEQUENCE [LARGE SCALE GENOMIC DNA]</scope>
</reference>
<comment type="caution">
    <text evidence="2">The sequence shown here is derived from an EMBL/GenBank/DDBJ whole genome shotgun (WGS) entry which is preliminary data.</text>
</comment>
<proteinExistence type="predicted"/>
<protein>
    <recommendedName>
        <fullName evidence="4">Portal protein</fullName>
    </recommendedName>
</protein>
<evidence type="ECO:0000256" key="1">
    <source>
        <dbReference type="SAM" id="MobiDB-lite"/>
    </source>
</evidence>
<evidence type="ECO:0000313" key="2">
    <source>
        <dbReference type="EMBL" id="KKW13339.1"/>
    </source>
</evidence>
<evidence type="ECO:0000313" key="3">
    <source>
        <dbReference type="Proteomes" id="UP000034588"/>
    </source>
</evidence>
<dbReference type="PATRIC" id="fig|1618448.3.peg.97"/>
<gene>
    <name evidence="2" type="ORF">UY48_C0002G0030</name>
</gene>
<evidence type="ECO:0008006" key="4">
    <source>
        <dbReference type="Google" id="ProtNLM"/>
    </source>
</evidence>
<dbReference type="AlphaFoldDB" id="A0A0G1Z3H1"/>
<dbReference type="Proteomes" id="UP000034588">
    <property type="component" value="Unassembled WGS sequence"/>
</dbReference>
<organism evidence="2 3">
    <name type="scientific">Candidatus Gottesmanbacteria bacterium GW2011_GWB1_49_7</name>
    <dbReference type="NCBI Taxonomy" id="1618448"/>
    <lineage>
        <taxon>Bacteria</taxon>
        <taxon>Candidatus Gottesmaniibacteriota</taxon>
    </lineage>
</organism>
<sequence>MHNGISKGARFELLMDEVESRIANGNGNVPVPELWLPPAVQSQLVQKALGDLRGQVVRLPNGEQVAVVQADEELVKSLSGGQAQAQPYRGTPGLLEMGAAPGIVNPPARERITWEALRTVPQRNPVFAAIEQRFLNILARFSRPNPEKQQVGFEIGLRDPKQNMTSAAQKKATWIQQLLWHGGLVREHPRTGEPAVWSADFTEAADDFPTFLRKVFTDRLRFDHAAIRFEVGENEKKYPIVFFKSVDGARVRRARPQQPGKDEVKAPFFFRQGGYIPTIRPELKHVKYVLVLPTTENQVEREFQWDELTVLVQNPSNDPTRSEIGYPENEMCLDLITGILYGMETNLEKFDSNHIPRGFLVVKMRQIREGMSGAEDTRIASFRKYLRLSVGGMGQLWALPIISVDPNLGEDVPEYIKMDEDPSAGMYWKEWMIFCASVAAAVHGLQAGELNFAHFGQSSNALSSDSLEERIEYSASTGVVPKMQWLGQKLDTASVARIDPDFCFRFVNLEPRSEEAEQKADAHFLSNGIKSVAEIRTEKDLSPVRDPLDRDLWRQVCKQREESEAKLKEEDEDAWWEMVANTYEESGGEFAQWPTAPQGPLLQVWMAEHGIGGMGGPVGPEGPGGEPGEEEEEEAPPQAAQGEEEGRKEA</sequence>
<accession>A0A0G1Z3H1</accession>
<name>A0A0G1Z3H1_9BACT</name>
<feature type="compositionally biased region" description="Gly residues" evidence="1">
    <location>
        <begin position="610"/>
        <end position="626"/>
    </location>
</feature>